<organism evidence="7 8">
    <name type="scientific">Bacteroides uniformis</name>
    <dbReference type="NCBI Taxonomy" id="820"/>
    <lineage>
        <taxon>Bacteria</taxon>
        <taxon>Pseudomonadati</taxon>
        <taxon>Bacteroidota</taxon>
        <taxon>Bacteroidia</taxon>
        <taxon>Bacteroidales</taxon>
        <taxon>Bacteroidaceae</taxon>
        <taxon>Bacteroides</taxon>
    </lineage>
</organism>
<dbReference type="InterPro" id="IPR009000">
    <property type="entry name" value="Transl_B-barrel_sf"/>
</dbReference>
<dbReference type="Proteomes" id="UP000320533">
    <property type="component" value="Chromosome"/>
</dbReference>
<protein>
    <recommendedName>
        <fullName evidence="1">Tetracycline resistance protein TetQ</fullName>
    </recommendedName>
</protein>
<dbReference type="InterPro" id="IPR000795">
    <property type="entry name" value="T_Tr_GTP-bd_dom"/>
</dbReference>
<dbReference type="PANTHER" id="PTHR43261:SF1">
    <property type="entry name" value="RIBOSOME-RELEASING FACTOR 2, MITOCHONDRIAL"/>
    <property type="match status" value="1"/>
</dbReference>
<dbReference type="InterPro" id="IPR031157">
    <property type="entry name" value="G_TR_CS"/>
</dbReference>
<dbReference type="NCBIfam" id="TIGR00231">
    <property type="entry name" value="small_GTP"/>
    <property type="match status" value="1"/>
</dbReference>
<feature type="domain" description="Tr-type G" evidence="6">
    <location>
        <begin position="17"/>
        <end position="260"/>
    </location>
</feature>
<dbReference type="CDD" id="cd03690">
    <property type="entry name" value="Tet_II"/>
    <property type="match status" value="1"/>
</dbReference>
<keyword evidence="5" id="KW-0046">Antibiotic resistance</keyword>
<dbReference type="Pfam" id="PF00679">
    <property type="entry name" value="EFG_C"/>
    <property type="match status" value="1"/>
</dbReference>
<dbReference type="PROSITE" id="PS00301">
    <property type="entry name" value="G_TR_1"/>
    <property type="match status" value="1"/>
</dbReference>
<reference evidence="7 8" key="1">
    <citation type="submission" date="2019-06" db="EMBL/GenBank/DDBJ databases">
        <title>Complete genome sequence of Bacteroides uniformis NBRC 113350.</title>
        <authorList>
            <person name="Miura T."/>
            <person name="Furukawa M."/>
            <person name="Shimamura M."/>
            <person name="Ohyama Y."/>
            <person name="Yamazoe A."/>
            <person name="Kawasaki H."/>
        </authorList>
    </citation>
    <scope>NUCLEOTIDE SEQUENCE [LARGE SCALE GENOMIC DNA]</scope>
    <source>
        <strain evidence="7 8">NBRC 113350</strain>
    </source>
</reference>
<dbReference type="SUPFAM" id="SSF50447">
    <property type="entry name" value="Translation proteins"/>
    <property type="match status" value="1"/>
</dbReference>
<dbReference type="InterPro" id="IPR014721">
    <property type="entry name" value="Ribsml_uS5_D2-typ_fold_subgr"/>
</dbReference>
<dbReference type="SUPFAM" id="SSF54211">
    <property type="entry name" value="Ribosomal protein S5 domain 2-like"/>
    <property type="match status" value="1"/>
</dbReference>
<dbReference type="PRINTS" id="PR00315">
    <property type="entry name" value="ELONGATNFCT"/>
</dbReference>
<dbReference type="EMBL" id="AP019724">
    <property type="protein sequence ID" value="BBK88261.1"/>
    <property type="molecule type" value="Genomic_DNA"/>
</dbReference>
<dbReference type="GO" id="GO:0046677">
    <property type="term" value="P:response to antibiotic"/>
    <property type="evidence" value="ECO:0007669"/>
    <property type="project" value="UniProtKB-KW"/>
</dbReference>
<dbReference type="Gene3D" id="3.30.70.240">
    <property type="match status" value="1"/>
</dbReference>
<dbReference type="NCBIfam" id="NF012153">
    <property type="entry name" value="tet_protect"/>
    <property type="match status" value="1"/>
</dbReference>
<evidence type="ECO:0000313" key="8">
    <source>
        <dbReference type="Proteomes" id="UP000320533"/>
    </source>
</evidence>
<evidence type="ECO:0000256" key="2">
    <source>
        <dbReference type="ARBA" id="ARBA00022741"/>
    </source>
</evidence>
<sequence length="657" mass="74171">MRFDNASNVVYYCLIQMNIINLGILAHIDAGKTSVTENLLFASGATEKCGRVDNGDTITDSMDIEKRRGITVRASTTSIIWNGVKCNIIDTPGHMDFIAEVERTFKMLDGAVLILSAKEGIQAQTKLLFNTLQKLQIPTIIFINKIDRAGVNLERLYLDIKTNLSQDVLCMQTVVDGSVYPVCSQTYIKEEYKEFVCDHDDNILERYLADSEIPPTDYWNTIIALVAKAKVYPVLHGSAMFNIGINELLDAISSFILPPASVSDRLSAYLYKIEHDPKGHKRSFLKIIDGSLRLRDVVRINDSEKFIKIKNLKTIYQGREINVDEVGANDIAIVEDIADFRIGDYLGAKPCLIQGLSHQHPALKSSVRPDKPEERSKVISALNTLWIEDPSLSFSINSYSDELEISLYGLTQKEIIQTLLEERFSVKVHFDEIKTIYKERPIKKVNKIIQIEVPPNPYWATIGLTLEPLPLGTGLQIESDISYGYLNHSFQNAVFEGIRMSCQSGLHGWEVTDLKVTFTQAEYYSPVSTPADFRQLTPYVFRLALQQSGVDILEPMLYFELQIPQVASSKAITDLQKMMSEIEDISCNNDWCHIKGKVPLNTSKDYVSEVSSYTKGLGVFMVKPCGYQITKGDYSDNIRMNEKDKLLFMFQKSMSSK</sequence>
<keyword evidence="2" id="KW-0547">Nucleotide-binding</keyword>
<keyword evidence="3" id="KW-0648">Protein biosynthesis</keyword>
<dbReference type="GO" id="GO:0003924">
    <property type="term" value="F:GTPase activity"/>
    <property type="evidence" value="ECO:0007669"/>
    <property type="project" value="InterPro"/>
</dbReference>
<dbReference type="KEGG" id="bun:Bun01g_26310"/>
<dbReference type="PROSITE" id="PS51722">
    <property type="entry name" value="G_TR_2"/>
    <property type="match status" value="1"/>
</dbReference>
<dbReference type="InterPro" id="IPR041095">
    <property type="entry name" value="EFG_II"/>
</dbReference>
<proteinExistence type="predicted"/>
<gene>
    <name evidence="7" type="primary">tetQ</name>
    <name evidence="7" type="ORF">Bun01g_26310</name>
</gene>
<dbReference type="Pfam" id="PF03764">
    <property type="entry name" value="EFG_IV"/>
    <property type="match status" value="1"/>
</dbReference>
<dbReference type="InterPro" id="IPR035647">
    <property type="entry name" value="EFG_III/V"/>
</dbReference>
<dbReference type="SMART" id="SM00889">
    <property type="entry name" value="EFG_IV"/>
    <property type="match status" value="1"/>
</dbReference>
<dbReference type="InterPro" id="IPR035650">
    <property type="entry name" value="Tet_C"/>
</dbReference>
<dbReference type="CDD" id="cd01684">
    <property type="entry name" value="Tet_like_IV"/>
    <property type="match status" value="1"/>
</dbReference>
<dbReference type="SMART" id="SM00838">
    <property type="entry name" value="EFG_C"/>
    <property type="match status" value="1"/>
</dbReference>
<dbReference type="PANTHER" id="PTHR43261">
    <property type="entry name" value="TRANSLATION ELONGATION FACTOR G-RELATED"/>
    <property type="match status" value="1"/>
</dbReference>
<dbReference type="GO" id="GO:0032790">
    <property type="term" value="P:ribosome disassembly"/>
    <property type="evidence" value="ECO:0007669"/>
    <property type="project" value="TreeGrafter"/>
</dbReference>
<name>A0A4Y1VL03_BACUN</name>
<dbReference type="SUPFAM" id="SSF54980">
    <property type="entry name" value="EF-G C-terminal domain-like"/>
    <property type="match status" value="2"/>
</dbReference>
<dbReference type="Gene3D" id="3.40.50.300">
    <property type="entry name" value="P-loop containing nucleotide triphosphate hydrolases"/>
    <property type="match status" value="1"/>
</dbReference>
<evidence type="ECO:0000259" key="6">
    <source>
        <dbReference type="PROSITE" id="PS51722"/>
    </source>
</evidence>
<evidence type="ECO:0000313" key="7">
    <source>
        <dbReference type="EMBL" id="BBK88261.1"/>
    </source>
</evidence>
<dbReference type="Gene3D" id="3.30.70.870">
    <property type="entry name" value="Elongation Factor G (Translational Gtpase), domain 3"/>
    <property type="match status" value="1"/>
</dbReference>
<dbReference type="InterPro" id="IPR027417">
    <property type="entry name" value="P-loop_NTPase"/>
</dbReference>
<dbReference type="Pfam" id="PF14492">
    <property type="entry name" value="EFG_III"/>
    <property type="match status" value="1"/>
</dbReference>
<dbReference type="InterPro" id="IPR005225">
    <property type="entry name" value="Small_GTP-bd"/>
</dbReference>
<dbReference type="Pfam" id="PF00009">
    <property type="entry name" value="GTP_EFTU"/>
    <property type="match status" value="1"/>
</dbReference>
<dbReference type="InterPro" id="IPR020568">
    <property type="entry name" value="Ribosomal_Su5_D2-typ_SF"/>
</dbReference>
<dbReference type="Gene3D" id="2.40.30.10">
    <property type="entry name" value="Translation factors"/>
    <property type="match status" value="1"/>
</dbReference>
<dbReference type="CDD" id="cd03711">
    <property type="entry name" value="Tet_C"/>
    <property type="match status" value="1"/>
</dbReference>
<dbReference type="CDD" id="cd16258">
    <property type="entry name" value="Tet_III"/>
    <property type="match status" value="1"/>
</dbReference>
<accession>A0A4Y1VL03</accession>
<evidence type="ECO:0000256" key="1">
    <source>
        <dbReference type="ARBA" id="ARBA00013902"/>
    </source>
</evidence>
<dbReference type="CDD" id="cd04168">
    <property type="entry name" value="TetM_like"/>
    <property type="match status" value="1"/>
</dbReference>
<evidence type="ECO:0000256" key="4">
    <source>
        <dbReference type="ARBA" id="ARBA00023134"/>
    </source>
</evidence>
<dbReference type="AlphaFoldDB" id="A0A4Y1VL03"/>
<evidence type="ECO:0000256" key="3">
    <source>
        <dbReference type="ARBA" id="ARBA00022917"/>
    </source>
</evidence>
<evidence type="ECO:0000256" key="5">
    <source>
        <dbReference type="ARBA" id="ARBA00023251"/>
    </source>
</evidence>
<keyword evidence="4" id="KW-0342">GTP-binding</keyword>
<dbReference type="GO" id="GO:0005525">
    <property type="term" value="F:GTP binding"/>
    <property type="evidence" value="ECO:0007669"/>
    <property type="project" value="UniProtKB-KW"/>
</dbReference>
<dbReference type="Gene3D" id="3.30.230.10">
    <property type="match status" value="1"/>
</dbReference>
<dbReference type="InterPro" id="IPR005517">
    <property type="entry name" value="Transl_elong_EFG/EF2_IV"/>
</dbReference>
<dbReference type="PRINTS" id="PR01037">
    <property type="entry name" value="TCRTETOQM"/>
</dbReference>
<dbReference type="SUPFAM" id="SSF52540">
    <property type="entry name" value="P-loop containing nucleoside triphosphate hydrolases"/>
    <property type="match status" value="1"/>
</dbReference>
<dbReference type="InterPro" id="IPR000640">
    <property type="entry name" value="EFG_V-like"/>
</dbReference>
<dbReference type="NCBIfam" id="NF012154">
    <property type="entry name" value="tet_protect_Q"/>
    <property type="match status" value="1"/>
</dbReference>
<dbReference type="GO" id="GO:0006412">
    <property type="term" value="P:translation"/>
    <property type="evidence" value="ECO:0007669"/>
    <property type="project" value="UniProtKB-KW"/>
</dbReference>